<evidence type="ECO:0000313" key="3">
    <source>
        <dbReference type="Proteomes" id="UP000765509"/>
    </source>
</evidence>
<organism evidence="2 3">
    <name type="scientific">Austropuccinia psidii MF-1</name>
    <dbReference type="NCBI Taxonomy" id="1389203"/>
    <lineage>
        <taxon>Eukaryota</taxon>
        <taxon>Fungi</taxon>
        <taxon>Dikarya</taxon>
        <taxon>Basidiomycota</taxon>
        <taxon>Pucciniomycotina</taxon>
        <taxon>Pucciniomycetes</taxon>
        <taxon>Pucciniales</taxon>
        <taxon>Sphaerophragmiaceae</taxon>
        <taxon>Austropuccinia</taxon>
    </lineage>
</organism>
<proteinExistence type="predicted"/>
<dbReference type="Proteomes" id="UP000765509">
    <property type="component" value="Unassembled WGS sequence"/>
</dbReference>
<gene>
    <name evidence="2" type="ORF">O181_074171</name>
</gene>
<evidence type="ECO:0000256" key="1">
    <source>
        <dbReference type="SAM" id="MobiDB-lite"/>
    </source>
</evidence>
<evidence type="ECO:0000313" key="2">
    <source>
        <dbReference type="EMBL" id="MBW0534456.1"/>
    </source>
</evidence>
<feature type="compositionally biased region" description="Basic and acidic residues" evidence="1">
    <location>
        <begin position="57"/>
        <end position="71"/>
    </location>
</feature>
<reference evidence="2" key="1">
    <citation type="submission" date="2021-03" db="EMBL/GenBank/DDBJ databases">
        <title>Draft genome sequence of rust myrtle Austropuccinia psidii MF-1, a brazilian biotype.</title>
        <authorList>
            <person name="Quecine M.C."/>
            <person name="Pachon D.M.R."/>
            <person name="Bonatelli M.L."/>
            <person name="Correr F.H."/>
            <person name="Franceschini L.M."/>
            <person name="Leite T.F."/>
            <person name="Margarido G.R.A."/>
            <person name="Almeida C.A."/>
            <person name="Ferrarezi J.A."/>
            <person name="Labate C.A."/>
        </authorList>
    </citation>
    <scope>NUCLEOTIDE SEQUENCE</scope>
    <source>
        <strain evidence="2">MF-1</strain>
    </source>
</reference>
<dbReference type="AlphaFoldDB" id="A0A9Q3FCF7"/>
<feature type="compositionally biased region" description="Basic and acidic residues" evidence="1">
    <location>
        <begin position="84"/>
        <end position="112"/>
    </location>
</feature>
<sequence>MSKDFEVGHELLFTHQELSRSVEDHRGLRRLEPHVFKDKVKNMKNLFKNQNILSVEQRKELKMTPDLEKEGLVASANSKPVPELPKDKPKGPQRKEKGPRNKKERGKGKANENRPYPQGYRIPQLQSSDVDIMLNMANSFMELTAK</sequence>
<accession>A0A9Q3FCF7</accession>
<name>A0A9Q3FCF7_9BASI</name>
<keyword evidence="3" id="KW-1185">Reference proteome</keyword>
<feature type="region of interest" description="Disordered" evidence="1">
    <location>
        <begin position="57"/>
        <end position="125"/>
    </location>
</feature>
<comment type="caution">
    <text evidence="2">The sequence shown here is derived from an EMBL/GenBank/DDBJ whole genome shotgun (WGS) entry which is preliminary data.</text>
</comment>
<protein>
    <submittedName>
        <fullName evidence="2">Uncharacterized protein</fullName>
    </submittedName>
</protein>
<dbReference type="EMBL" id="AVOT02039405">
    <property type="protein sequence ID" value="MBW0534456.1"/>
    <property type="molecule type" value="Genomic_DNA"/>
</dbReference>